<accession>A0A1W1E5T0</accession>
<name>A0A1W1E5T0_9ZZZZ</name>
<evidence type="ECO:0000313" key="1">
    <source>
        <dbReference type="EMBL" id="SFV89207.1"/>
    </source>
</evidence>
<dbReference type="InterPro" id="IPR021844">
    <property type="entry name" value="Integr_conj_element_PFL4704"/>
</dbReference>
<protein>
    <recommendedName>
        <fullName evidence="2">TIGR03749 family integrating conjugative element protein</fullName>
    </recommendedName>
</protein>
<dbReference type="NCBIfam" id="TIGR03749">
    <property type="entry name" value="conj_TIGR03749"/>
    <property type="match status" value="1"/>
</dbReference>
<organism evidence="1">
    <name type="scientific">hydrothermal vent metagenome</name>
    <dbReference type="NCBI Taxonomy" id="652676"/>
    <lineage>
        <taxon>unclassified sequences</taxon>
        <taxon>metagenomes</taxon>
        <taxon>ecological metagenomes</taxon>
    </lineage>
</organism>
<dbReference type="EMBL" id="FPHZ01000213">
    <property type="protein sequence ID" value="SFV89207.1"/>
    <property type="molecule type" value="Genomic_DNA"/>
</dbReference>
<proteinExistence type="predicted"/>
<reference evidence="1" key="1">
    <citation type="submission" date="2016-10" db="EMBL/GenBank/DDBJ databases">
        <authorList>
            <person name="de Groot N.N."/>
        </authorList>
    </citation>
    <scope>NUCLEOTIDE SEQUENCE</scope>
</reference>
<evidence type="ECO:0008006" key="2">
    <source>
        <dbReference type="Google" id="ProtNLM"/>
    </source>
</evidence>
<dbReference type="Pfam" id="PF11920">
    <property type="entry name" value="DUF3438"/>
    <property type="match status" value="1"/>
</dbReference>
<sequence length="262" mass="29481">MIKLLLSAFMLWVLLVPNANAELRLLNHFGDPIPLELSVGQEIQLNFENPLGSIGIPEAIKSKLKKQLIDTRLWIKATKTFKPTRVLIKNAKGGISVFLLSATTRKQKVTQHPIKYNVINEKRQLNEVSPVKNANPELSYVDLTRFVAQSLYSPKRLIKKIKVIRVVIDTKKTVPLFICSETLACNDTVSARPIAAWKSSRYYISAILLKNTSKQQVVLDPRDLIGEWKSATFHFNRLGQAGSPTDTSVVYLISLSPFEQSL</sequence>
<gene>
    <name evidence="1" type="ORF">MNB_SUP05-SYMBIONT-5-364</name>
</gene>
<dbReference type="AlphaFoldDB" id="A0A1W1E5T0"/>